<accession>A0A699HBM4</accession>
<sequence length="569" mass="64069">MTESPLMDSGLVFLVFSLRDDPIACLNKAMAFLTVVASSRFPSTNNQLKTSLNPRNQATIQDGRGHGATSSGMTRQGLLNATIVKIEDLDTYDSDCDDILNAKAVLMANISNYASDVISKVPHSETYLNDMENQKTLILEEVSRLKMAEKDKDPEAIKRKFSNKPIDYVKLNKIYEDFGKHFVGQQELSGDEAVWYHMLNPSTKSFVELPVKIEVPKELPKTTPNARTEGEWGFKHTKAVFNNEIISFLKSLKDIFNVFDRDLLNEIMKVQTVFDQMDAVVQQSSVGKQRLEIPKIELLLEIDRLLQQIMSQDIILTTMIPMSLISGSVNVEGKQNDSCDKCFNLEAELLKLQNAHNDLLKRCSQLKNINFFENNDLKAELQDKDTTIFEQAKVKQLLDNVLDFSCKHAQRIHELLVYVQDTCPNAIKPSAEKVAVTPKNNVKKVRFSEHLISSSNIKQVESSKTSDSNTHVLSPTELKCSTTNCGSKPLGNKKNNRISQTPGRNMKNKVEAQPRNVNSLNRVVEPIHNVDVKHSLLKANSEPICATCKKSTFDGVHDMCLLDFVTKYE</sequence>
<dbReference type="AlphaFoldDB" id="A0A699HBM4"/>
<reference evidence="3" key="1">
    <citation type="journal article" date="2019" name="Sci. Rep.">
        <title>Draft genome of Tanacetum cinerariifolium, the natural source of mosquito coil.</title>
        <authorList>
            <person name="Yamashiro T."/>
            <person name="Shiraishi A."/>
            <person name="Satake H."/>
            <person name="Nakayama K."/>
        </authorList>
    </citation>
    <scope>NUCLEOTIDE SEQUENCE</scope>
</reference>
<organism evidence="3">
    <name type="scientific">Tanacetum cinerariifolium</name>
    <name type="common">Dalmatian daisy</name>
    <name type="synonym">Chrysanthemum cinerariifolium</name>
    <dbReference type="NCBI Taxonomy" id="118510"/>
    <lineage>
        <taxon>Eukaryota</taxon>
        <taxon>Viridiplantae</taxon>
        <taxon>Streptophyta</taxon>
        <taxon>Embryophyta</taxon>
        <taxon>Tracheophyta</taxon>
        <taxon>Spermatophyta</taxon>
        <taxon>Magnoliopsida</taxon>
        <taxon>eudicotyledons</taxon>
        <taxon>Gunneridae</taxon>
        <taxon>Pentapetalae</taxon>
        <taxon>asterids</taxon>
        <taxon>campanulids</taxon>
        <taxon>Asterales</taxon>
        <taxon>Asteraceae</taxon>
        <taxon>Asteroideae</taxon>
        <taxon>Anthemideae</taxon>
        <taxon>Anthemidinae</taxon>
        <taxon>Tanacetum</taxon>
    </lineage>
</organism>
<keyword evidence="1" id="KW-0175">Coiled coil</keyword>
<feature type="coiled-coil region" evidence="1">
    <location>
        <begin position="342"/>
        <end position="369"/>
    </location>
</feature>
<proteinExistence type="predicted"/>
<protein>
    <recommendedName>
        <fullName evidence="4">Integrase, catalytic region, zinc finger, CCHC-type, peptidase aspartic, catalytic</fullName>
    </recommendedName>
</protein>
<name>A0A699HBM4_TANCI</name>
<gene>
    <name evidence="3" type="ORF">Tci_330858</name>
</gene>
<feature type="region of interest" description="Disordered" evidence="2">
    <location>
        <begin position="485"/>
        <end position="511"/>
    </location>
</feature>
<comment type="caution">
    <text evidence="3">The sequence shown here is derived from an EMBL/GenBank/DDBJ whole genome shotgun (WGS) entry which is preliminary data.</text>
</comment>
<evidence type="ECO:0000256" key="2">
    <source>
        <dbReference type="SAM" id="MobiDB-lite"/>
    </source>
</evidence>
<dbReference type="EMBL" id="BKCJ010117391">
    <property type="protein sequence ID" value="GEX58883.1"/>
    <property type="molecule type" value="Genomic_DNA"/>
</dbReference>
<evidence type="ECO:0000313" key="3">
    <source>
        <dbReference type="EMBL" id="GEX58883.1"/>
    </source>
</evidence>
<evidence type="ECO:0008006" key="4">
    <source>
        <dbReference type="Google" id="ProtNLM"/>
    </source>
</evidence>
<evidence type="ECO:0000256" key="1">
    <source>
        <dbReference type="SAM" id="Coils"/>
    </source>
</evidence>